<evidence type="ECO:0000313" key="2">
    <source>
        <dbReference type="EMBL" id="OPL33663.1"/>
    </source>
</evidence>
<dbReference type="Proteomes" id="UP000266721">
    <property type="component" value="Unassembled WGS sequence"/>
</dbReference>
<evidence type="ECO:0008006" key="4">
    <source>
        <dbReference type="Google" id="ProtNLM"/>
    </source>
</evidence>
<dbReference type="AlphaFoldDB" id="A0A3L5TUQ8"/>
<protein>
    <recommendedName>
        <fullName evidence="4">Ig-like domain-containing protein</fullName>
    </recommendedName>
</protein>
<comment type="caution">
    <text evidence="2">The sequence shown here is derived from an EMBL/GenBank/DDBJ whole genome shotgun (WGS) entry which is preliminary data.</text>
</comment>
<reference evidence="2 3" key="1">
    <citation type="journal article" date="2016" name="PLoS ONE">
        <title>A First Insight into the Genome of the Filter-Feeder Mussel Mytilus galloprovincialis.</title>
        <authorList>
            <person name="Murgarella M."/>
            <person name="Puiu D."/>
            <person name="Novoa B."/>
            <person name="Figueras A."/>
            <person name="Posada D."/>
            <person name="Canchaya C."/>
        </authorList>
    </citation>
    <scope>NUCLEOTIDE SEQUENCE [LARGE SCALE GENOMIC DNA]</scope>
    <source>
        <tissue evidence="2">Muscle</tissue>
    </source>
</reference>
<keyword evidence="3" id="KW-1185">Reference proteome</keyword>
<gene>
    <name evidence="2" type="ORF">AM593_02374</name>
</gene>
<keyword evidence="1" id="KW-0812">Transmembrane</keyword>
<feature type="non-terminal residue" evidence="2">
    <location>
        <position position="1"/>
    </location>
</feature>
<evidence type="ECO:0000256" key="1">
    <source>
        <dbReference type="SAM" id="Phobius"/>
    </source>
</evidence>
<sequence>MTVIINQNISGVIGEGGTIIQCLYTREIATKIFTIELKANNETIATFLPDEEPRLTTKGQYLEGRVTLMNISKVSTEAVMIFDSLTCDDQTNYSCSMVYLGQNGRTEESHSGITTLYVKDPPSKPEYVAIVDVLEDESTTVSQIQNTSFPPNFTEISTVKQSTTTAIFQEGDTITCSCAGNVGKPPGKFIWQKYRHGEKVPINYTNITTKATEVPDKCSYYGISYLQFQDTTTFPIISSNFTGAEVGSESYSGYIGIGIGVFALVLLIAYGIYLFIRNQRENQRTAT</sequence>
<name>A0A3L5TUQ8_MYTGA</name>
<proteinExistence type="predicted"/>
<accession>A0A3L5TUQ8</accession>
<organism evidence="2 3">
    <name type="scientific">Mytilus galloprovincialis</name>
    <name type="common">Mediterranean mussel</name>
    <dbReference type="NCBI Taxonomy" id="29158"/>
    <lineage>
        <taxon>Eukaryota</taxon>
        <taxon>Metazoa</taxon>
        <taxon>Spiralia</taxon>
        <taxon>Lophotrochozoa</taxon>
        <taxon>Mollusca</taxon>
        <taxon>Bivalvia</taxon>
        <taxon>Autobranchia</taxon>
        <taxon>Pteriomorphia</taxon>
        <taxon>Mytilida</taxon>
        <taxon>Mytiloidea</taxon>
        <taxon>Mytilidae</taxon>
        <taxon>Mytilinae</taxon>
        <taxon>Mytilus</taxon>
    </lineage>
</organism>
<keyword evidence="1" id="KW-1133">Transmembrane helix</keyword>
<keyword evidence="1" id="KW-0472">Membrane</keyword>
<dbReference type="EMBL" id="KV581998">
    <property type="protein sequence ID" value="OPL33663.1"/>
    <property type="molecule type" value="Genomic_DNA"/>
</dbReference>
<evidence type="ECO:0000313" key="3">
    <source>
        <dbReference type="Proteomes" id="UP000266721"/>
    </source>
</evidence>
<feature type="transmembrane region" description="Helical" evidence="1">
    <location>
        <begin position="254"/>
        <end position="276"/>
    </location>
</feature>